<accession>A0A915BED8</accession>
<name>A0A915BED8_PARUN</name>
<proteinExistence type="predicted"/>
<keyword evidence="1" id="KW-1185">Reference proteome</keyword>
<sequence length="51" mass="5930">MVYTQLHYWSYSVVFGLNQVNGHTNTNVPVPRECALQLQHIGRKNSREITE</sequence>
<dbReference type="AlphaFoldDB" id="A0A915BED8"/>
<organism evidence="1 2">
    <name type="scientific">Parascaris univalens</name>
    <name type="common">Nematode worm</name>
    <dbReference type="NCBI Taxonomy" id="6257"/>
    <lineage>
        <taxon>Eukaryota</taxon>
        <taxon>Metazoa</taxon>
        <taxon>Ecdysozoa</taxon>
        <taxon>Nematoda</taxon>
        <taxon>Chromadorea</taxon>
        <taxon>Rhabditida</taxon>
        <taxon>Spirurina</taxon>
        <taxon>Ascaridomorpha</taxon>
        <taxon>Ascaridoidea</taxon>
        <taxon>Ascarididae</taxon>
        <taxon>Parascaris</taxon>
    </lineage>
</organism>
<protein>
    <submittedName>
        <fullName evidence="2">Uncharacterized protein</fullName>
    </submittedName>
</protein>
<evidence type="ECO:0000313" key="2">
    <source>
        <dbReference type="WBParaSite" id="PgR036_g056_t01"/>
    </source>
</evidence>
<dbReference type="WBParaSite" id="PgR036_g056_t01">
    <property type="protein sequence ID" value="PgR036_g056_t01"/>
    <property type="gene ID" value="PgR036_g056"/>
</dbReference>
<reference evidence="2" key="1">
    <citation type="submission" date="2022-11" db="UniProtKB">
        <authorList>
            <consortium name="WormBaseParasite"/>
        </authorList>
    </citation>
    <scope>IDENTIFICATION</scope>
</reference>
<evidence type="ECO:0000313" key="1">
    <source>
        <dbReference type="Proteomes" id="UP000887569"/>
    </source>
</evidence>
<dbReference type="Proteomes" id="UP000887569">
    <property type="component" value="Unplaced"/>
</dbReference>